<dbReference type="PhylomeDB" id="A0A060SW56"/>
<dbReference type="InterPro" id="IPR017703">
    <property type="entry name" value="YgfZ/GCV_T_CS"/>
</dbReference>
<dbReference type="SUPFAM" id="SSF103025">
    <property type="entry name" value="Folate-binding domain"/>
    <property type="match status" value="1"/>
</dbReference>
<dbReference type="NCBIfam" id="TIGR03317">
    <property type="entry name" value="ygfZ_signature"/>
    <property type="match status" value="1"/>
</dbReference>
<keyword evidence="2" id="KW-0809">Transit peptide</keyword>
<organism evidence="7">
    <name type="scientific">Blastobotrys adeninivorans</name>
    <name type="common">Yeast</name>
    <name type="synonym">Arxula adeninivorans</name>
    <dbReference type="NCBI Taxonomy" id="409370"/>
    <lineage>
        <taxon>Eukaryota</taxon>
        <taxon>Fungi</taxon>
        <taxon>Dikarya</taxon>
        <taxon>Ascomycota</taxon>
        <taxon>Saccharomycotina</taxon>
        <taxon>Dipodascomycetes</taxon>
        <taxon>Dipodascales</taxon>
        <taxon>Trichomonascaceae</taxon>
        <taxon>Blastobotrys</taxon>
    </lineage>
</organism>
<evidence type="ECO:0000256" key="5">
    <source>
        <dbReference type="SAM" id="MobiDB-lite"/>
    </source>
</evidence>
<dbReference type="InterPro" id="IPR045179">
    <property type="entry name" value="YgfZ/GcvT"/>
</dbReference>
<evidence type="ECO:0000256" key="2">
    <source>
        <dbReference type="ARBA" id="ARBA00022946"/>
    </source>
</evidence>
<name>A0A060SW56_BLAAD</name>
<dbReference type="GO" id="GO:0016226">
    <property type="term" value="P:iron-sulfur cluster assembly"/>
    <property type="evidence" value="ECO:0007669"/>
    <property type="project" value="TreeGrafter"/>
</dbReference>
<evidence type="ECO:0000259" key="6">
    <source>
        <dbReference type="Pfam" id="PF25455"/>
    </source>
</evidence>
<gene>
    <name evidence="7" type="ORF">GNLVRS02_ARAD1A02288g</name>
</gene>
<evidence type="ECO:0000256" key="1">
    <source>
        <dbReference type="ARBA" id="ARBA00004305"/>
    </source>
</evidence>
<feature type="domain" description="CAF17 C-terminal" evidence="6">
    <location>
        <begin position="288"/>
        <end position="413"/>
    </location>
</feature>
<dbReference type="AlphaFoldDB" id="A0A060SW56"/>
<dbReference type="InterPro" id="IPR027266">
    <property type="entry name" value="TrmE/GcvT-like"/>
</dbReference>
<comment type="similarity">
    <text evidence="4">Belongs to the GcvT family. CAF17/IBA57 subfamily.</text>
</comment>
<dbReference type="Pfam" id="PF25455">
    <property type="entry name" value="Beta-barrel_CAF17_C"/>
    <property type="match status" value="1"/>
</dbReference>
<dbReference type="PANTHER" id="PTHR22602">
    <property type="entry name" value="TRANSFERASE CAF17, MITOCHONDRIAL-RELATED"/>
    <property type="match status" value="1"/>
</dbReference>
<dbReference type="InterPro" id="IPR057460">
    <property type="entry name" value="CAF17_C"/>
</dbReference>
<evidence type="ECO:0000256" key="3">
    <source>
        <dbReference type="ARBA" id="ARBA00023128"/>
    </source>
</evidence>
<comment type="subcellular location">
    <subcellularLocation>
        <location evidence="1">Mitochondrion matrix</location>
    </subcellularLocation>
</comment>
<feature type="compositionally biased region" description="Low complexity" evidence="5">
    <location>
        <begin position="343"/>
        <end position="352"/>
    </location>
</feature>
<dbReference type="GO" id="GO:0005759">
    <property type="term" value="C:mitochondrial matrix"/>
    <property type="evidence" value="ECO:0007669"/>
    <property type="project" value="UniProtKB-SubCell"/>
</dbReference>
<proteinExistence type="inferred from homology"/>
<accession>A0A060SW56</accession>
<dbReference type="EMBL" id="HG937691">
    <property type="protein sequence ID" value="CDP33125.1"/>
    <property type="molecule type" value="Genomic_DNA"/>
</dbReference>
<keyword evidence="3" id="KW-0496">Mitochondrion</keyword>
<dbReference type="PANTHER" id="PTHR22602:SF0">
    <property type="entry name" value="TRANSFERASE CAF17, MITOCHONDRIAL-RELATED"/>
    <property type="match status" value="1"/>
</dbReference>
<evidence type="ECO:0000256" key="4">
    <source>
        <dbReference type="ARBA" id="ARBA00093447"/>
    </source>
</evidence>
<protein>
    <submittedName>
        <fullName evidence="7">ARAD1A02288p</fullName>
    </submittedName>
</protein>
<reference evidence="7" key="2">
    <citation type="submission" date="2014-06" db="EMBL/GenBank/DDBJ databases">
        <title>The complete genome of Blastobotrys (Arxula) adeninivorans LS3 - a yeast of biotechnological interest.</title>
        <authorList>
            <person name="Kunze G."/>
            <person name="Gaillardin C."/>
            <person name="Czernicka M."/>
            <person name="Durrens P."/>
            <person name="Martin T."/>
            <person name="Boer E."/>
            <person name="Gabaldon T."/>
            <person name="Cruz J."/>
            <person name="Talla E."/>
            <person name="Marck C."/>
            <person name="Goffeau A."/>
            <person name="Barbe V."/>
            <person name="Baret P."/>
            <person name="Baronian K."/>
            <person name="Beier S."/>
            <person name="Bleykasten C."/>
            <person name="Bode R."/>
            <person name="Casaregola S."/>
            <person name="Despons L."/>
            <person name="Fairhead C."/>
            <person name="Giersberg M."/>
            <person name="Gierski P."/>
            <person name="Hahnel U."/>
            <person name="Hartmann A."/>
            <person name="Jankowska D."/>
            <person name="Jubin C."/>
            <person name="Jung P."/>
            <person name="Lafontaine I."/>
            <person name="Leh-Louis V."/>
            <person name="Lemaire M."/>
            <person name="Marcet-Houben M."/>
            <person name="Mascher M."/>
            <person name="Morel G."/>
            <person name="Richard G.-F."/>
            <person name="Riechen J."/>
            <person name="Sacerdot C."/>
            <person name="Sarkar A."/>
            <person name="Savel G."/>
            <person name="Schacherer J."/>
            <person name="Sherman D."/>
            <person name="Straub M.-L."/>
            <person name="Stein N."/>
            <person name="Thierry A."/>
            <person name="Trautwein-Schult A."/>
            <person name="Westhof E."/>
            <person name="Worch S."/>
            <person name="Dujon B."/>
            <person name="Souciet J.-L."/>
            <person name="Wincker P."/>
            <person name="Scholz U."/>
            <person name="Neuveglise N."/>
        </authorList>
    </citation>
    <scope>NUCLEOTIDE SEQUENCE</scope>
    <source>
        <strain evidence="7">LS3</strain>
    </source>
</reference>
<reference evidence="7" key="1">
    <citation type="submission" date="2014-02" db="EMBL/GenBank/DDBJ databases">
        <authorList>
            <person name="Genoscope - CEA"/>
        </authorList>
    </citation>
    <scope>NUCLEOTIDE SEQUENCE</scope>
    <source>
        <strain evidence="7">LS3</strain>
    </source>
</reference>
<sequence>MMISSPWSSLARLRLAKPGRIFSLTLRSYSTVPSPPLRGFTQIPRSLISICGPDAAKFLNGIVTNKVSEDTDLEGIYAGFLNAQGRVLSDSFIYPAHHSTLLQNVIPKEYSGSLSYIIDCDPSVANNLVTMFRIHKLRSKIHVAPLESQQFSLWHVWDDSEAVEQLPLSIVNRNVLNPYLPDLVGATDLRAGPDGYFGLRLILPADKTPLDALSRAFLEAGELEHASLQSYNVRRLLYGIPEGAQELTPSKALPLEYCMDFMGGVDFDKGCYQGQELTIRTYHHGMIRKRVVPVTLSLQEPQDYNLEYDPSALSGMTNPELHLLRQSIYDISSSSTPQPELAPSPFQSQSPFGSRPKRRQESVGTLLTLIGNVGLALVRLEAFSNENARFVIKLDDKDSYVHVQGYQPFWWPQ</sequence>
<feature type="region of interest" description="Disordered" evidence="5">
    <location>
        <begin position="333"/>
        <end position="357"/>
    </location>
</feature>
<evidence type="ECO:0000313" key="7">
    <source>
        <dbReference type="EMBL" id="CDP33125.1"/>
    </source>
</evidence>
<dbReference type="Gene3D" id="3.30.1360.120">
    <property type="entry name" value="Probable tRNA modification gtpase trme, domain 1"/>
    <property type="match status" value="1"/>
</dbReference>